<keyword evidence="16" id="KW-1185">Reference proteome</keyword>
<comment type="subcellular location">
    <subcellularLocation>
        <location evidence="1 11">Cytoplasm</location>
    </subcellularLocation>
</comment>
<evidence type="ECO:0000256" key="10">
    <source>
        <dbReference type="ARBA" id="ARBA00049339"/>
    </source>
</evidence>
<dbReference type="GO" id="GO:0005737">
    <property type="term" value="C:cytoplasm"/>
    <property type="evidence" value="ECO:0007669"/>
    <property type="project" value="UniProtKB-SubCell"/>
</dbReference>
<dbReference type="InterPro" id="IPR001412">
    <property type="entry name" value="aa-tRNA-synth_I_CS"/>
</dbReference>
<comment type="similarity">
    <text evidence="2 11 12">Belongs to the class-I aminoacyl-tRNA synthetase family.</text>
</comment>
<name>A0A097AUC2_THEKI</name>
<accession>A0A097AUC2</accession>
<dbReference type="CDD" id="cd00671">
    <property type="entry name" value="ArgRS_core"/>
    <property type="match status" value="1"/>
</dbReference>
<dbReference type="GO" id="GO:0005524">
    <property type="term" value="F:ATP binding"/>
    <property type="evidence" value="ECO:0007669"/>
    <property type="project" value="UniProtKB-UniRule"/>
</dbReference>
<comment type="subunit">
    <text evidence="3 11">Monomer.</text>
</comment>
<dbReference type="STRING" id="2325.TKV_c22780"/>
<dbReference type="OrthoDB" id="9805987at2"/>
<keyword evidence="6 11" id="KW-0547">Nucleotide-binding</keyword>
<dbReference type="Pfam" id="PF05746">
    <property type="entry name" value="DALR_1"/>
    <property type="match status" value="1"/>
</dbReference>
<organism evidence="15 16">
    <name type="scientific">Thermoanaerobacter kivui</name>
    <name type="common">Acetogenium kivui</name>
    <dbReference type="NCBI Taxonomy" id="2325"/>
    <lineage>
        <taxon>Bacteria</taxon>
        <taxon>Bacillati</taxon>
        <taxon>Bacillota</taxon>
        <taxon>Clostridia</taxon>
        <taxon>Thermoanaerobacterales</taxon>
        <taxon>Thermoanaerobacteraceae</taxon>
        <taxon>Thermoanaerobacter</taxon>
    </lineage>
</organism>
<dbReference type="EC" id="6.1.1.19" evidence="11"/>
<dbReference type="Gene3D" id="1.10.730.10">
    <property type="entry name" value="Isoleucyl-tRNA Synthetase, Domain 1"/>
    <property type="match status" value="1"/>
</dbReference>
<dbReference type="NCBIfam" id="TIGR00456">
    <property type="entry name" value="argS"/>
    <property type="match status" value="1"/>
</dbReference>
<dbReference type="SUPFAM" id="SSF55190">
    <property type="entry name" value="Arginyl-tRNA synthetase (ArgRS), N-terminal 'additional' domain"/>
    <property type="match status" value="1"/>
</dbReference>
<evidence type="ECO:0000256" key="6">
    <source>
        <dbReference type="ARBA" id="ARBA00022741"/>
    </source>
</evidence>
<dbReference type="SUPFAM" id="SSF47323">
    <property type="entry name" value="Anticodon-binding domain of a subclass of class I aminoacyl-tRNA synthetases"/>
    <property type="match status" value="1"/>
</dbReference>
<dbReference type="HOGENOM" id="CLU_006406_0_1_9"/>
<feature type="domain" description="DALR anticodon binding" evidence="13">
    <location>
        <begin position="442"/>
        <end position="562"/>
    </location>
</feature>
<dbReference type="SUPFAM" id="SSF52374">
    <property type="entry name" value="Nucleotidylyl transferase"/>
    <property type="match status" value="1"/>
</dbReference>
<dbReference type="SMART" id="SM01016">
    <property type="entry name" value="Arg_tRNA_synt_N"/>
    <property type="match status" value="1"/>
</dbReference>
<dbReference type="Pfam" id="PF00750">
    <property type="entry name" value="tRNA-synt_1d"/>
    <property type="match status" value="1"/>
</dbReference>
<evidence type="ECO:0000313" key="16">
    <source>
        <dbReference type="Proteomes" id="UP000029669"/>
    </source>
</evidence>
<dbReference type="PANTHER" id="PTHR11956">
    <property type="entry name" value="ARGINYL-TRNA SYNTHETASE"/>
    <property type="match status" value="1"/>
</dbReference>
<dbReference type="GO" id="GO:0006420">
    <property type="term" value="P:arginyl-tRNA aminoacylation"/>
    <property type="evidence" value="ECO:0007669"/>
    <property type="project" value="UniProtKB-UniRule"/>
</dbReference>
<dbReference type="Gene3D" id="3.40.50.620">
    <property type="entry name" value="HUPs"/>
    <property type="match status" value="1"/>
</dbReference>
<dbReference type="GO" id="GO:0004814">
    <property type="term" value="F:arginine-tRNA ligase activity"/>
    <property type="evidence" value="ECO:0007669"/>
    <property type="project" value="UniProtKB-UniRule"/>
</dbReference>
<dbReference type="FunFam" id="3.40.50.620:FF:000062">
    <property type="entry name" value="Arginine--tRNA ligase"/>
    <property type="match status" value="1"/>
</dbReference>
<comment type="catalytic activity">
    <reaction evidence="10 11">
        <text>tRNA(Arg) + L-arginine + ATP = L-arginyl-tRNA(Arg) + AMP + diphosphate</text>
        <dbReference type="Rhea" id="RHEA:20301"/>
        <dbReference type="Rhea" id="RHEA-COMP:9658"/>
        <dbReference type="Rhea" id="RHEA-COMP:9673"/>
        <dbReference type="ChEBI" id="CHEBI:30616"/>
        <dbReference type="ChEBI" id="CHEBI:32682"/>
        <dbReference type="ChEBI" id="CHEBI:33019"/>
        <dbReference type="ChEBI" id="CHEBI:78442"/>
        <dbReference type="ChEBI" id="CHEBI:78513"/>
        <dbReference type="ChEBI" id="CHEBI:456215"/>
        <dbReference type="EC" id="6.1.1.19"/>
    </reaction>
</comment>
<keyword evidence="7 11" id="KW-0067">ATP-binding</keyword>
<dbReference type="PANTHER" id="PTHR11956:SF5">
    <property type="entry name" value="ARGININE--TRNA LIGASE, CYTOPLASMIC"/>
    <property type="match status" value="1"/>
</dbReference>
<evidence type="ECO:0000256" key="9">
    <source>
        <dbReference type="ARBA" id="ARBA00023146"/>
    </source>
</evidence>
<feature type="short sequence motif" description="'HIGH' region" evidence="11">
    <location>
        <begin position="136"/>
        <end position="146"/>
    </location>
</feature>
<dbReference type="Pfam" id="PF03485">
    <property type="entry name" value="Arg_tRNA_synt_N"/>
    <property type="match status" value="1"/>
</dbReference>
<dbReference type="Gene3D" id="3.30.1360.70">
    <property type="entry name" value="Arginyl tRNA synthetase N-terminal domain"/>
    <property type="match status" value="1"/>
</dbReference>
<protein>
    <recommendedName>
        <fullName evidence="11">Arginine--tRNA ligase</fullName>
        <ecNumber evidence="11">6.1.1.19</ecNumber>
    </recommendedName>
    <alternativeName>
        <fullName evidence="11">Arginyl-tRNA synthetase</fullName>
        <shortName evidence="11">ArgRS</shortName>
    </alternativeName>
</protein>
<feature type="domain" description="Arginyl tRNA synthetase N-terminal" evidence="14">
    <location>
        <begin position="10"/>
        <end position="99"/>
    </location>
</feature>
<dbReference type="EMBL" id="CP009170">
    <property type="protein sequence ID" value="AIS53406.1"/>
    <property type="molecule type" value="Genomic_DNA"/>
</dbReference>
<dbReference type="InterPro" id="IPR036695">
    <property type="entry name" value="Arg-tRNA-synth_N_sf"/>
</dbReference>
<evidence type="ECO:0000259" key="13">
    <source>
        <dbReference type="SMART" id="SM00836"/>
    </source>
</evidence>
<evidence type="ECO:0000259" key="14">
    <source>
        <dbReference type="SMART" id="SM01016"/>
    </source>
</evidence>
<dbReference type="PROSITE" id="PS00178">
    <property type="entry name" value="AA_TRNA_LIGASE_I"/>
    <property type="match status" value="1"/>
</dbReference>
<dbReference type="InterPro" id="IPR001278">
    <property type="entry name" value="Arg-tRNA-ligase"/>
</dbReference>
<keyword evidence="4 11" id="KW-0963">Cytoplasm</keyword>
<dbReference type="InterPro" id="IPR005148">
    <property type="entry name" value="Arg-tRNA-synth_N"/>
</dbReference>
<dbReference type="eggNOG" id="COG0018">
    <property type="taxonomic scope" value="Bacteria"/>
</dbReference>
<dbReference type="InterPro" id="IPR009080">
    <property type="entry name" value="tRNAsynth_Ia_anticodon-bd"/>
</dbReference>
<keyword evidence="8 11" id="KW-0648">Protein biosynthesis</keyword>
<dbReference type="AlphaFoldDB" id="A0A097AUC2"/>
<dbReference type="FunFam" id="1.10.730.10:FF:000008">
    <property type="entry name" value="Arginine--tRNA ligase"/>
    <property type="match status" value="1"/>
</dbReference>
<dbReference type="KEGG" id="tki:TKV_c22780"/>
<evidence type="ECO:0000313" key="15">
    <source>
        <dbReference type="EMBL" id="AIS53406.1"/>
    </source>
</evidence>
<evidence type="ECO:0000256" key="12">
    <source>
        <dbReference type="RuleBase" id="RU363038"/>
    </source>
</evidence>
<evidence type="ECO:0000256" key="2">
    <source>
        <dbReference type="ARBA" id="ARBA00005594"/>
    </source>
</evidence>
<dbReference type="InterPro" id="IPR014729">
    <property type="entry name" value="Rossmann-like_a/b/a_fold"/>
</dbReference>
<proteinExistence type="inferred from homology"/>
<evidence type="ECO:0000256" key="4">
    <source>
        <dbReference type="ARBA" id="ARBA00022490"/>
    </source>
</evidence>
<dbReference type="SMART" id="SM00836">
    <property type="entry name" value="DALR_1"/>
    <property type="match status" value="1"/>
</dbReference>
<evidence type="ECO:0000256" key="3">
    <source>
        <dbReference type="ARBA" id="ARBA00011245"/>
    </source>
</evidence>
<dbReference type="FunFam" id="3.30.1360.70:FF:000003">
    <property type="entry name" value="Arginine--tRNA ligase"/>
    <property type="match status" value="1"/>
</dbReference>
<reference evidence="16" key="1">
    <citation type="journal article" date="2015" name="Genome Announc.">
        <title>Whole-Genome Sequences of 80 Environmental and Clinical Isolates of Burkholderia pseudomallei.</title>
        <authorList>
            <person name="Johnson S.L."/>
            <person name="Baker A.L."/>
            <person name="Chain P.S."/>
            <person name="Currie B.J."/>
            <person name="Daligault H.E."/>
            <person name="Davenport K.W."/>
            <person name="Davis C.B."/>
            <person name="Inglis T.J."/>
            <person name="Kaestli M."/>
            <person name="Koren S."/>
            <person name="Mayo M."/>
            <person name="Merritt A.J."/>
            <person name="Price E.P."/>
            <person name="Sarovich D.S."/>
            <person name="Warner J."/>
            <person name="Rosovitz M.J."/>
        </authorList>
    </citation>
    <scope>NUCLEOTIDE SEQUENCE [LARGE SCALE GENOMIC DNA]</scope>
    <source>
        <strain evidence="16">DSM 2030</strain>
    </source>
</reference>
<dbReference type="PRINTS" id="PR01038">
    <property type="entry name" value="TRNASYNTHARG"/>
</dbReference>
<dbReference type="HAMAP" id="MF_00123">
    <property type="entry name" value="Arg_tRNA_synth"/>
    <property type="match status" value="1"/>
</dbReference>
<gene>
    <name evidence="11 15" type="primary">argS</name>
    <name evidence="15" type="ORF">TKV_c22780</name>
</gene>
<evidence type="ECO:0000256" key="8">
    <source>
        <dbReference type="ARBA" id="ARBA00022917"/>
    </source>
</evidence>
<dbReference type="Proteomes" id="UP000029669">
    <property type="component" value="Chromosome"/>
</dbReference>
<sequence length="562" mass="63916">MENIVQKVKDEIKNVVINAIENSIKEGLIAVNDIPEIEIEEPKERQHGDLAINTAMVMAKQAKMPPKKIAEIIVSKMDTSNTFIERIEVAGPGFINFFLKDKFLEETLKLVYERGKDYGRVNIGNGKKVQVEFVSANPTGPMHMGNARGGALGDALASVLQYAGYNVTREFYINDAGNQIEKFGYSLEARYLQLLGIPAEVPEGGYHGEDIIDRAREFLEIYGDKYKDVPSEERRRALIEYGLKKNLEKIKEDLELYGIEYDVWFSEQSLYDSGEVYKVIEELKQKGYTYEKDGALWFKMTLFGAEKDDVLVRSNGFPTYLASDIAYHKNKFITRGFDWVINVWGADHHGHVAPMKGAMQALGIDPDRLDVVLMQLVKLIEGGQVVKMSKRTGRMVTLRDLIDEVGKDAARFFFNMRSADSPIDFDLDLAKEQSNENPVFYVQYAHARICSIIRQLEETGVKIDNIDEVDLSLLKEEEEKELIKKLAYFPEEITIAAKTLAPHRITRYVLDVASLFHSFYNSHRVKGVEEDLMKARFVLILAVKTVIKNALDILKITAPERM</sequence>
<evidence type="ECO:0000256" key="1">
    <source>
        <dbReference type="ARBA" id="ARBA00004496"/>
    </source>
</evidence>
<evidence type="ECO:0000256" key="7">
    <source>
        <dbReference type="ARBA" id="ARBA00022840"/>
    </source>
</evidence>
<dbReference type="RefSeq" id="WP_049685981.1">
    <property type="nucleotide sequence ID" value="NZ_CP009170.1"/>
</dbReference>
<dbReference type="InterPro" id="IPR008909">
    <property type="entry name" value="DALR_anticod-bd"/>
</dbReference>
<dbReference type="InterPro" id="IPR035684">
    <property type="entry name" value="ArgRS_core"/>
</dbReference>
<keyword evidence="9 11" id="KW-0030">Aminoacyl-tRNA synthetase</keyword>
<evidence type="ECO:0000256" key="5">
    <source>
        <dbReference type="ARBA" id="ARBA00022598"/>
    </source>
</evidence>
<evidence type="ECO:0000256" key="11">
    <source>
        <dbReference type="HAMAP-Rule" id="MF_00123"/>
    </source>
</evidence>
<keyword evidence="5 11" id="KW-0436">Ligase</keyword>